<protein>
    <submittedName>
        <fullName evidence="4">Uncharacterized protein</fullName>
    </submittedName>
</protein>
<feature type="compositionally biased region" description="Low complexity" evidence="1">
    <location>
        <begin position="280"/>
        <end position="290"/>
    </location>
</feature>
<feature type="compositionally biased region" description="Polar residues" evidence="1">
    <location>
        <begin position="236"/>
        <end position="245"/>
    </location>
</feature>
<keyword evidence="2" id="KW-1133">Transmembrane helix</keyword>
<sequence>MYTNEGGYSNQNSRECSQQSRICFYNHHDCFGKTKQNDICDADVFNDPNTNRKYFDYHIIVKKNKAIIKSQAGDAEFEIANISPIYDNKYPELKIAVVSFYKNNHGIHDCSDPSNPKCQHTDSLYILTRPNNPNKGQIPNQNGGGNNGNAEIIESTTPNFLTSPLSPVKSTEAASNAGFTAVYIIVGIVVAIALIIILLCILRCYQGIWCCGLLCCKKEETEEENIKKKYKFTGSKEVNQGSGSNDKPGDVEKGKNGEEVVQQQKSGDLKVSFQGREFLQTTQPTQTHTTLTEDQKKPLEEVVVAKKKEEKKDEKTSKSSSSSAAAAAETKDKEKEKTTKPQKRAQAPNMLLLATREDETQSEARSPSKRKTKVEKNNKEPPPTKNVTQDAGAPTTKGIATGKAATTMKATAIARTEAAKTGLPKSETELVTDEKAPGPATKGVSATQGDKTTAAKGTTKVAPTQTYVGTQTTQGGATTAGGKTKKTQETGMITGVGKTRLTGATQMPTADTNETQNPTGATKTKPTQFATGATQRLTTGTTQAGTGK</sequence>
<dbReference type="Proteomes" id="UP000887577">
    <property type="component" value="Unplaced"/>
</dbReference>
<dbReference type="AlphaFoldDB" id="A0A914YR91"/>
<accession>A0A914YR91</accession>
<feature type="region of interest" description="Disordered" evidence="1">
    <location>
        <begin position="235"/>
        <end position="265"/>
    </location>
</feature>
<keyword evidence="2" id="KW-0472">Membrane</keyword>
<name>A0A914YR91_9BILA</name>
<organism evidence="3 4">
    <name type="scientific">Panagrolaimus superbus</name>
    <dbReference type="NCBI Taxonomy" id="310955"/>
    <lineage>
        <taxon>Eukaryota</taxon>
        <taxon>Metazoa</taxon>
        <taxon>Ecdysozoa</taxon>
        <taxon>Nematoda</taxon>
        <taxon>Chromadorea</taxon>
        <taxon>Rhabditida</taxon>
        <taxon>Tylenchina</taxon>
        <taxon>Panagrolaimomorpha</taxon>
        <taxon>Panagrolaimoidea</taxon>
        <taxon>Panagrolaimidae</taxon>
        <taxon>Panagrolaimus</taxon>
    </lineage>
</organism>
<feature type="compositionally biased region" description="Basic and acidic residues" evidence="1">
    <location>
        <begin position="247"/>
        <end position="258"/>
    </location>
</feature>
<feature type="compositionally biased region" description="Low complexity" evidence="1">
    <location>
        <begin position="391"/>
        <end position="404"/>
    </location>
</feature>
<feature type="compositionally biased region" description="Basic and acidic residues" evidence="1">
    <location>
        <begin position="329"/>
        <end position="339"/>
    </location>
</feature>
<feature type="region of interest" description="Disordered" evidence="1">
    <location>
        <begin position="278"/>
        <end position="404"/>
    </location>
</feature>
<feature type="compositionally biased region" description="Polar residues" evidence="1">
    <location>
        <begin position="502"/>
        <end position="529"/>
    </location>
</feature>
<feature type="compositionally biased region" description="Low complexity" evidence="1">
    <location>
        <begin position="530"/>
        <end position="548"/>
    </location>
</feature>
<evidence type="ECO:0000313" key="4">
    <source>
        <dbReference type="WBParaSite" id="PSU_v2.g19900.t1"/>
    </source>
</evidence>
<feature type="compositionally biased region" description="Basic and acidic residues" evidence="1">
    <location>
        <begin position="291"/>
        <end position="317"/>
    </location>
</feature>
<evidence type="ECO:0000256" key="2">
    <source>
        <dbReference type="SAM" id="Phobius"/>
    </source>
</evidence>
<feature type="transmembrane region" description="Helical" evidence="2">
    <location>
        <begin position="181"/>
        <end position="202"/>
    </location>
</feature>
<reference evidence="4" key="1">
    <citation type="submission" date="2022-11" db="UniProtKB">
        <authorList>
            <consortium name="WormBaseParasite"/>
        </authorList>
    </citation>
    <scope>IDENTIFICATION</scope>
</reference>
<feature type="compositionally biased region" description="Basic and acidic residues" evidence="1">
    <location>
        <begin position="426"/>
        <end position="436"/>
    </location>
</feature>
<evidence type="ECO:0000256" key="1">
    <source>
        <dbReference type="SAM" id="MobiDB-lite"/>
    </source>
</evidence>
<keyword evidence="2" id="KW-0812">Transmembrane</keyword>
<keyword evidence="3" id="KW-1185">Reference proteome</keyword>
<dbReference type="WBParaSite" id="PSU_v2.g19900.t1">
    <property type="protein sequence ID" value="PSU_v2.g19900.t1"/>
    <property type="gene ID" value="PSU_v2.g19900"/>
</dbReference>
<evidence type="ECO:0000313" key="3">
    <source>
        <dbReference type="Proteomes" id="UP000887577"/>
    </source>
</evidence>
<feature type="compositionally biased region" description="Low complexity" evidence="1">
    <location>
        <begin position="318"/>
        <end position="328"/>
    </location>
</feature>
<feature type="region of interest" description="Disordered" evidence="1">
    <location>
        <begin position="416"/>
        <end position="548"/>
    </location>
</feature>
<feature type="compositionally biased region" description="Low complexity" evidence="1">
    <location>
        <begin position="446"/>
        <end position="482"/>
    </location>
</feature>
<proteinExistence type="predicted"/>